<keyword evidence="15" id="KW-1185">Reference proteome</keyword>
<feature type="region of interest" description="Disordered" evidence="13">
    <location>
        <begin position="555"/>
        <end position="574"/>
    </location>
</feature>
<evidence type="ECO:0000256" key="12">
    <source>
        <dbReference type="ARBA" id="ARBA00082413"/>
    </source>
</evidence>
<feature type="region of interest" description="Disordered" evidence="13">
    <location>
        <begin position="1248"/>
        <end position="1285"/>
    </location>
</feature>
<evidence type="ECO:0000256" key="13">
    <source>
        <dbReference type="SAM" id="MobiDB-lite"/>
    </source>
</evidence>
<comment type="subcellular location">
    <subcellularLocation>
        <location evidence="1">Nucleus</location>
    </subcellularLocation>
</comment>
<dbReference type="PANTHER" id="PTHR23389:SF21">
    <property type="entry name" value="ATPASE FAMILY AAA DOMAIN-CONTAINING PROTEIN 5"/>
    <property type="match status" value="1"/>
</dbReference>
<feature type="domain" description="AAA+ ATPase" evidence="14">
    <location>
        <begin position="1176"/>
        <end position="1411"/>
    </location>
</feature>
<dbReference type="SMART" id="SM00382">
    <property type="entry name" value="AAA"/>
    <property type="match status" value="1"/>
</dbReference>
<keyword evidence="6" id="KW-0227">DNA damage</keyword>
<dbReference type="InterPro" id="IPR003959">
    <property type="entry name" value="ATPase_AAA_core"/>
</dbReference>
<feature type="region of interest" description="Disordered" evidence="13">
    <location>
        <begin position="981"/>
        <end position="1054"/>
    </location>
</feature>
<evidence type="ECO:0000256" key="7">
    <source>
        <dbReference type="ARBA" id="ARBA00022840"/>
    </source>
</evidence>
<dbReference type="GeneID" id="118887546"/>
<evidence type="ECO:0000256" key="4">
    <source>
        <dbReference type="ARBA" id="ARBA00022553"/>
    </source>
</evidence>
<dbReference type="GO" id="GO:0006974">
    <property type="term" value="P:DNA damage response"/>
    <property type="evidence" value="ECO:0007669"/>
    <property type="project" value="UniProtKB-KW"/>
</dbReference>
<feature type="region of interest" description="Disordered" evidence="13">
    <location>
        <begin position="1645"/>
        <end position="1684"/>
    </location>
</feature>
<dbReference type="GO" id="GO:0016887">
    <property type="term" value="F:ATP hydrolysis activity"/>
    <property type="evidence" value="ECO:0007669"/>
    <property type="project" value="InterPro"/>
</dbReference>
<keyword evidence="7" id="KW-0067">ATP-binding</keyword>
<evidence type="ECO:0000256" key="6">
    <source>
        <dbReference type="ARBA" id="ARBA00022763"/>
    </source>
</evidence>
<dbReference type="CDD" id="cd00009">
    <property type="entry name" value="AAA"/>
    <property type="match status" value="1"/>
</dbReference>
<evidence type="ECO:0000256" key="3">
    <source>
        <dbReference type="ARBA" id="ARBA00022499"/>
    </source>
</evidence>
<feature type="region of interest" description="Disordered" evidence="13">
    <location>
        <begin position="415"/>
        <end position="513"/>
    </location>
</feature>
<dbReference type="InterPro" id="IPR027417">
    <property type="entry name" value="P-loop_NTPase"/>
</dbReference>
<keyword evidence="3" id="KW-1017">Isopeptide bond</keyword>
<feature type="compositionally biased region" description="Basic residues" evidence="13">
    <location>
        <begin position="672"/>
        <end position="685"/>
    </location>
</feature>
<evidence type="ECO:0000256" key="5">
    <source>
        <dbReference type="ARBA" id="ARBA00022741"/>
    </source>
</evidence>
<feature type="compositionally biased region" description="Low complexity" evidence="13">
    <location>
        <begin position="1"/>
        <end position="11"/>
    </location>
</feature>
<feature type="compositionally biased region" description="Basic and acidic residues" evidence="13">
    <location>
        <begin position="502"/>
        <end position="513"/>
    </location>
</feature>
<dbReference type="PANTHER" id="PTHR23389">
    <property type="entry name" value="CHROMOSOME TRANSMISSION FIDELITY FACTOR 18"/>
    <property type="match status" value="1"/>
</dbReference>
<gene>
    <name evidence="16" type="primary">ATAD5</name>
</gene>
<dbReference type="InterPro" id="IPR003593">
    <property type="entry name" value="AAA+_ATPase"/>
</dbReference>
<dbReference type="GO" id="GO:0051054">
    <property type="term" value="P:positive regulation of DNA metabolic process"/>
    <property type="evidence" value="ECO:0007669"/>
    <property type="project" value="UniProtKB-ARBA"/>
</dbReference>
<keyword evidence="9" id="KW-0539">Nucleus</keyword>
<feature type="compositionally biased region" description="Basic residues" evidence="13">
    <location>
        <begin position="482"/>
        <end position="491"/>
    </location>
</feature>
<evidence type="ECO:0000256" key="11">
    <source>
        <dbReference type="ARBA" id="ARBA00071859"/>
    </source>
</evidence>
<dbReference type="GO" id="GO:0005524">
    <property type="term" value="F:ATP binding"/>
    <property type="evidence" value="ECO:0007669"/>
    <property type="project" value="UniProtKB-KW"/>
</dbReference>
<feature type="compositionally biased region" description="Basic and acidic residues" evidence="13">
    <location>
        <begin position="429"/>
        <end position="455"/>
    </location>
</feature>
<dbReference type="GO" id="GO:0061860">
    <property type="term" value="F:DNA clamp unloader activity"/>
    <property type="evidence" value="ECO:0007669"/>
    <property type="project" value="TreeGrafter"/>
</dbReference>
<dbReference type="SUPFAM" id="SSF52540">
    <property type="entry name" value="P-loop containing nucleoside triphosphate hydrolases"/>
    <property type="match status" value="1"/>
</dbReference>
<feature type="compositionally biased region" description="Basic and acidic residues" evidence="13">
    <location>
        <begin position="1019"/>
        <end position="1040"/>
    </location>
</feature>
<reference evidence="16" key="1">
    <citation type="submission" date="2025-08" db="UniProtKB">
        <authorList>
            <consortium name="RefSeq"/>
        </authorList>
    </citation>
    <scope>IDENTIFICATION</scope>
    <source>
        <tissue evidence="16">Epidermis and Blubber</tissue>
    </source>
</reference>
<feature type="region of interest" description="Disordered" evidence="13">
    <location>
        <begin position="601"/>
        <end position="639"/>
    </location>
</feature>
<feature type="compositionally biased region" description="Basic and acidic residues" evidence="13">
    <location>
        <begin position="472"/>
        <end position="481"/>
    </location>
</feature>
<sequence>MVGVLAMAAAAAPPPVKDYGNEASKKRRKDDDRTSCKTITKYLSPMGKTGDRVFSPPKSSNILDYFRKTSPTNEKTQTAKKYKIKSSTPLPADSDKDCKTPLDMSSNTENKKRRKRLNLSHQLSHTKTENESPVEINSDDSKEDSSLSNNFVESSTSALLYKKHVEVLAESIQDTKKQSKTMTSKKSSRKVSPKQGASKNDRRKLRKRKHREVIDLSESLPLAEELNLLKRDGNDSKQIMPSLTNEIENTANDAESRDNITKTAQLNDSTITVSYEEFLKSHNESEVEQAPDSTVSICIPSETVDDTVKSGGMTDPETYDISQQVRFKTVTVLAQVHPIPPKKTGKIPSIFLKQKQVEVENSLSDPENEQTIQKRKSNVVIHEEELELAVLEAGSSEAVKPKCTLEERQQFMKAFRQPTSDALKNGVKKSSDKQKELNEKSLNEEGRDNNSKKIMENPNIQMISNNGNSQTHADKGGFPKEKSKKLKKKNKKILDTGAIPGENRERNTQEKESTFSFKEKQNQNRLRMSLRQKKTEVFKNSTLLNSKNLVCEGTADDDPLKVSSPCNNKSSRKTGIPVKDKVIHSKAETEDSLVYVSTLKPSRRSVRSSSTPATVIIRGTDSEDAQDDSPVKASTQKAANLSGKHSLYTAELITVSSDSESPIRMKFTRISTPKKSKKKSKKRSKKSEAADEDFESQTRKVSSASKNVSKAKRLIEKAKALHISRSKATEGIVTPLRRSSRHQTLPERSETEDSVITGSSPTPLKHPEKNQKKLQCLNDVLGKKLNKTPKNVPGKVKVAPLFLTRKAQKTADPVLGFDESSQDATEKPQACDVQFKAKRDFLMSGLPDLLKRQIAKKAAALDVYNAVSTSFQSVVHIQQKDDGCHLWHLKPPTCPLLTKLKELNTKVIDLSKCVMALGEFSTLNSNSKSNNSAVVFVGRRKDLTEEVRNLLLEEIRWSNPEFSLRKYFPLLLKKRTEHQVLSECHRKQESPKLEPDVSRKETKRKRVEMENHKSKRKKPNEYSESPKKISGKLEELDKRNNSSGIKLDSSKGLFPKTSRKKRTALSTRCKVETEAVEDSDILIIDGDKSTSEVSSIPDSGTEDMLWTEKYQPQNSGELIGNELAIRKLHSWLKDWKRRAELEEGQNLKGKRDEKQEDPLDGIDFKGSSDDEEENRLCNTVLITGPTGVGKTAAVYACAQELGFKIFEVNASSQRSGRQILSQLKEATQSHQVDKQGVNSQKPCFFNSYNIGKSPKKLSSPRKVVTSPRKLPPPSPQSSGPKRVLPPKTLANYFKVSSKPKNNEQIGALLENNKGIKNSFEQKPIIQTKSTNTTNKNVKEFGAEEPNRKNATSLILFEEVDVIFEEDAGFLNAIKTFMATTKRPVILTTSDPTFSLMFDGCFQEINFNTPSLLNVASYLQMICLTENFRTDVKDFITLLTANTCDIRKSILYLQFWIRSGGGFLEERPLSFCRGNSRNVQLVCSEDDPDSKNNAKNTKRYPTDLPKCDTGCAETLFGLKNIFSPSEDLFSFLKHKIRTKEEWHKLIQLLTEFQMRNVDFLYSNLEFILPLPVNIIPETENFSGSSVSVDTNAATKNMKCLARKPSEGEKPLKKSQKKKRKKKMVILDDSDLFDTELDFSDEFISLSSASSPNPEESKARDKESNPETKKLNKCLESKVESIPRSPKTPAEKKYSVLVSHCLNSLTEFMDNMSFLDALLTDVREHREFGKNDFGWTNGKVKSGLCDEFSLESSDGWTSQSSGELKAAVEALSFTKCSSTISKALETSLNPCKKVGKDPTKELTFYVSQKRNNVHFSQSAANLDSAWKRIAVIKSVFSSRSLPNLGNRQASIIEYLPTLRNICKTEKLKEQGKSKRRFLHYLEGIHLNISKETMNTLAAGFP</sequence>
<dbReference type="FunFam" id="3.40.50.300:FF:001246">
    <property type="entry name" value="ATPase family AAA domain-containing protein 5"/>
    <property type="match status" value="1"/>
</dbReference>
<evidence type="ECO:0000256" key="8">
    <source>
        <dbReference type="ARBA" id="ARBA00022843"/>
    </source>
</evidence>
<feature type="region of interest" description="Disordered" evidence="13">
    <location>
        <begin position="1"/>
        <end position="149"/>
    </location>
</feature>
<organism evidence="15 16">
    <name type="scientific">Balaenoptera musculus</name>
    <name type="common">Blue whale</name>
    <dbReference type="NCBI Taxonomy" id="9771"/>
    <lineage>
        <taxon>Eukaryota</taxon>
        <taxon>Metazoa</taxon>
        <taxon>Chordata</taxon>
        <taxon>Craniata</taxon>
        <taxon>Vertebrata</taxon>
        <taxon>Euteleostomi</taxon>
        <taxon>Mammalia</taxon>
        <taxon>Eutheria</taxon>
        <taxon>Laurasiatheria</taxon>
        <taxon>Artiodactyla</taxon>
        <taxon>Whippomorpha</taxon>
        <taxon>Cetacea</taxon>
        <taxon>Mysticeti</taxon>
        <taxon>Balaenopteridae</taxon>
        <taxon>Balaenoptera</taxon>
    </lineage>
</organism>
<keyword evidence="8" id="KW-0832">Ubl conjugation</keyword>
<feature type="compositionally biased region" description="Basic and acidic residues" evidence="13">
    <location>
        <begin position="19"/>
        <end position="35"/>
    </location>
</feature>
<proteinExistence type="inferred from homology"/>
<feature type="region of interest" description="Disordered" evidence="13">
    <location>
        <begin position="174"/>
        <end position="210"/>
    </location>
</feature>
<dbReference type="GO" id="GO:0005634">
    <property type="term" value="C:nucleus"/>
    <property type="evidence" value="ECO:0007669"/>
    <property type="project" value="UniProtKB-SubCell"/>
</dbReference>
<feature type="compositionally biased region" description="Basic residues" evidence="13">
    <location>
        <begin position="201"/>
        <end position="210"/>
    </location>
</feature>
<dbReference type="RefSeq" id="XP_036694326.1">
    <property type="nucleotide sequence ID" value="XM_036838431.1"/>
</dbReference>
<dbReference type="OrthoDB" id="9996895at2759"/>
<keyword evidence="4" id="KW-0597">Phosphoprotein</keyword>
<protein>
    <recommendedName>
        <fullName evidence="11">ATPase family AAA domain-containing protein 5</fullName>
    </recommendedName>
    <alternativeName>
        <fullName evidence="12">Chromosome fragility-associated gene 1 protein</fullName>
    </alternativeName>
</protein>
<accession>A0A8B8WB16</accession>
<feature type="region of interest" description="Disordered" evidence="13">
    <location>
        <begin position="1600"/>
        <end position="1619"/>
    </location>
</feature>
<feature type="compositionally biased region" description="Basic and acidic residues" evidence="13">
    <location>
        <begin position="981"/>
        <end position="1000"/>
    </location>
</feature>
<evidence type="ECO:0000256" key="10">
    <source>
        <dbReference type="ARBA" id="ARBA00065125"/>
    </source>
</evidence>
<comment type="subunit">
    <text evidence="10">Component of a heteropentameric replication factor ATAD5 RFC-like complex composed of one large subunit (ATAD5) and four small subunits (RFC2, RFC3, RFC4 and RFC5). Within the ATAD5 RFC-like complex, interacts with RFC2, RFC4 and RFC5. Within the ATAD5 RFC-like complex, interacts directly via-N terminal with RAD51; the interactions is enhanced under replication stress. Interacts with RB1 predominantly in G1 phase via its LXCXE motif. Interacts with RAD9A in growing cells. The interaction with RAD9A is reduced after exposure to DNA replication-inhibiting agents. Interacts with BRD4. Interacts with PCNA. Interacts with deubiquitinating enzyme USP1, and its associated factor, WDR48.</text>
</comment>
<dbReference type="GO" id="GO:0003677">
    <property type="term" value="F:DNA binding"/>
    <property type="evidence" value="ECO:0007669"/>
    <property type="project" value="TreeGrafter"/>
</dbReference>
<evidence type="ECO:0000256" key="1">
    <source>
        <dbReference type="ARBA" id="ARBA00004123"/>
    </source>
</evidence>
<dbReference type="CTD" id="79915"/>
<dbReference type="KEGG" id="bmus:118887546"/>
<feature type="region of interest" description="Disordered" evidence="13">
    <location>
        <begin position="1144"/>
        <end position="1170"/>
    </location>
</feature>
<evidence type="ECO:0000313" key="15">
    <source>
        <dbReference type="Proteomes" id="UP000694857"/>
    </source>
</evidence>
<dbReference type="FunFam" id="3.40.50.300:FF:000846">
    <property type="entry name" value="ATPase family AAA domain-containing protein 5"/>
    <property type="match status" value="1"/>
</dbReference>
<comment type="similarity">
    <text evidence="2">Belongs to the AAA ATPase family.</text>
</comment>
<keyword evidence="5" id="KW-0547">Nucleotide-binding</keyword>
<evidence type="ECO:0000256" key="9">
    <source>
        <dbReference type="ARBA" id="ARBA00023242"/>
    </source>
</evidence>
<dbReference type="GO" id="GO:1901987">
    <property type="term" value="P:regulation of cell cycle phase transition"/>
    <property type="evidence" value="ECO:0007669"/>
    <property type="project" value="UniProtKB-ARBA"/>
</dbReference>
<feature type="compositionally biased region" description="Basic and acidic residues" evidence="13">
    <location>
        <begin position="1653"/>
        <end position="1679"/>
    </location>
</feature>
<feature type="region of interest" description="Disordered" evidence="13">
    <location>
        <begin position="664"/>
        <end position="709"/>
    </location>
</feature>
<name>A0A8B8WB16_BALMU</name>
<dbReference type="Proteomes" id="UP000694857">
    <property type="component" value="Chromosome 20"/>
</dbReference>
<dbReference type="Gene3D" id="3.40.50.300">
    <property type="entry name" value="P-loop containing nucleotide triphosphate hydrolases"/>
    <property type="match status" value="2"/>
</dbReference>
<evidence type="ECO:0000313" key="16">
    <source>
        <dbReference type="RefSeq" id="XP_036694326.1"/>
    </source>
</evidence>
<feature type="compositionally biased region" description="Polar residues" evidence="13">
    <location>
        <begin position="458"/>
        <end position="471"/>
    </location>
</feature>
<feature type="region of interest" description="Disordered" evidence="13">
    <location>
        <begin position="732"/>
        <end position="768"/>
    </location>
</feature>
<dbReference type="Pfam" id="PF00004">
    <property type="entry name" value="AAA"/>
    <property type="match status" value="1"/>
</dbReference>
<evidence type="ECO:0000256" key="2">
    <source>
        <dbReference type="ARBA" id="ARBA00006914"/>
    </source>
</evidence>
<feature type="compositionally biased region" description="Basic and acidic residues" evidence="13">
    <location>
        <begin position="1149"/>
        <end position="1168"/>
    </location>
</feature>
<evidence type="ECO:0000259" key="14">
    <source>
        <dbReference type="SMART" id="SM00382"/>
    </source>
</evidence>